<comment type="caution">
    <text evidence="1">The sequence shown here is derived from an EMBL/GenBank/DDBJ whole genome shotgun (WGS) entry which is preliminary data.</text>
</comment>
<accession>A0AAQ0LR06</accession>
<evidence type="ECO:0000313" key="2">
    <source>
        <dbReference type="Proteomes" id="UP000285613"/>
    </source>
</evidence>
<proteinExistence type="predicted"/>
<dbReference type="EMBL" id="QRPH01000018">
    <property type="protein sequence ID" value="RHL93420.1"/>
    <property type="molecule type" value="Genomic_DNA"/>
</dbReference>
<reference evidence="1 2" key="1">
    <citation type="submission" date="2018-08" db="EMBL/GenBank/DDBJ databases">
        <title>A genome reference for cultivated species of the human gut microbiota.</title>
        <authorList>
            <person name="Zou Y."/>
            <person name="Xue W."/>
            <person name="Luo G."/>
        </authorList>
    </citation>
    <scope>NUCLEOTIDE SEQUENCE [LARGE SCALE GENOMIC DNA]</scope>
    <source>
        <strain evidence="1 2">AF36-12AT</strain>
    </source>
</reference>
<name>A0AAQ0LR06_BIFPS</name>
<gene>
    <name evidence="1" type="ORF">DWZ91_10220</name>
</gene>
<evidence type="ECO:0000313" key="1">
    <source>
        <dbReference type="EMBL" id="RHL93420.1"/>
    </source>
</evidence>
<dbReference type="RefSeq" id="WP_118376608.1">
    <property type="nucleotide sequence ID" value="NZ_JAHXEU010000002.1"/>
</dbReference>
<sequence>MDLSSFRSTVKVGDYRVWLFEAGVKPSKTIGLGCVANVAGAAYGKQARWNADGSVTLIGGVNSSDIVQCFPKIIPVPDGVEFV</sequence>
<organism evidence="1 2">
    <name type="scientific">Bifidobacterium pseudocatenulatum</name>
    <dbReference type="NCBI Taxonomy" id="28026"/>
    <lineage>
        <taxon>Bacteria</taxon>
        <taxon>Bacillati</taxon>
        <taxon>Actinomycetota</taxon>
        <taxon>Actinomycetes</taxon>
        <taxon>Bifidobacteriales</taxon>
        <taxon>Bifidobacteriaceae</taxon>
        <taxon>Bifidobacterium</taxon>
    </lineage>
</organism>
<dbReference type="Proteomes" id="UP000285613">
    <property type="component" value="Unassembled WGS sequence"/>
</dbReference>
<dbReference type="AlphaFoldDB" id="A0AAQ0LR06"/>
<protein>
    <submittedName>
        <fullName evidence="1">Uncharacterized protein</fullName>
    </submittedName>
</protein>